<evidence type="ECO:0000256" key="1">
    <source>
        <dbReference type="ARBA" id="ARBA00004651"/>
    </source>
</evidence>
<keyword evidence="5 7" id="KW-1133">Transmembrane helix</keyword>
<dbReference type="AlphaFoldDB" id="A0A9D1T3W0"/>
<proteinExistence type="inferred from homology"/>
<keyword evidence="4 7" id="KW-0812">Transmembrane</keyword>
<dbReference type="PROSITE" id="PS50850">
    <property type="entry name" value="MFS"/>
    <property type="match status" value="1"/>
</dbReference>
<sequence length="413" mass="43785">MEENTLTNLDLRAGYKKTILCSYVGYITQAIVNIFVPLLFVTFTDEFGVSLSEITLLTTLNFLTQLIVDLAGAAFVDKIGYRKCIVMAHLFSAAGLLGLSFIPSLLGSPYIGLLICVVLYAVGGGLIEVLISPIVEACPTDDKASAMSLLHSFYCWGSAAVILISTAFFALFGRESWRIMSCIWAVIPAVNAFCFMRVPINTLTEKGESMSIRGLFSAKIFWILAAMMLCAGASELSMSQWASAFAESGLGVTKSIGDLAGPFLFSILMGSSRVFYSKYSDKIPLDKFIAVSSVLCIAAYLLTVFSPIPALSLVGCSLCGLSVGIMWPGVFSIASAKMPKGGTAMFAILALAGDLGCCSGPTLVGFVSGAAGDSLLTGLLAAAVFPILMIIMLILLNGCSRSEKVLSQLSRFS</sequence>
<dbReference type="PANTHER" id="PTHR23514:SF3">
    <property type="entry name" value="BYPASS OF STOP CODON PROTEIN 6"/>
    <property type="match status" value="1"/>
</dbReference>
<evidence type="ECO:0000256" key="5">
    <source>
        <dbReference type="ARBA" id="ARBA00022989"/>
    </source>
</evidence>
<feature type="transmembrane region" description="Helical" evidence="7">
    <location>
        <begin position="220"/>
        <end position="239"/>
    </location>
</feature>
<reference evidence="9" key="2">
    <citation type="journal article" date="2021" name="PeerJ">
        <title>Extensive microbial diversity within the chicken gut microbiome revealed by metagenomics and culture.</title>
        <authorList>
            <person name="Gilroy R."/>
            <person name="Ravi A."/>
            <person name="Getino M."/>
            <person name="Pursley I."/>
            <person name="Horton D.L."/>
            <person name="Alikhan N.F."/>
            <person name="Baker D."/>
            <person name="Gharbi K."/>
            <person name="Hall N."/>
            <person name="Watson M."/>
            <person name="Adriaenssens E.M."/>
            <person name="Foster-Nyarko E."/>
            <person name="Jarju S."/>
            <person name="Secka A."/>
            <person name="Antonio M."/>
            <person name="Oren A."/>
            <person name="Chaudhuri R.R."/>
            <person name="La Ragione R."/>
            <person name="Hildebrand F."/>
            <person name="Pallen M.J."/>
        </authorList>
    </citation>
    <scope>NUCLEOTIDE SEQUENCE</scope>
    <source>
        <strain evidence="9">1370</strain>
    </source>
</reference>
<protein>
    <submittedName>
        <fullName evidence="9">MFS transporter</fullName>
    </submittedName>
</protein>
<gene>
    <name evidence="9" type="ORF">IAD28_04330</name>
</gene>
<dbReference type="InterPro" id="IPR051788">
    <property type="entry name" value="MFS_Transporter"/>
</dbReference>
<dbReference type="PANTHER" id="PTHR23514">
    <property type="entry name" value="BYPASS OF STOP CODON PROTEIN 6"/>
    <property type="match status" value="1"/>
</dbReference>
<dbReference type="EMBL" id="DVOL01000058">
    <property type="protein sequence ID" value="HIV10900.1"/>
    <property type="molecule type" value="Genomic_DNA"/>
</dbReference>
<dbReference type="InterPro" id="IPR011701">
    <property type="entry name" value="MFS"/>
</dbReference>
<evidence type="ECO:0000313" key="10">
    <source>
        <dbReference type="Proteomes" id="UP000823960"/>
    </source>
</evidence>
<evidence type="ECO:0000259" key="8">
    <source>
        <dbReference type="PROSITE" id="PS50850"/>
    </source>
</evidence>
<reference evidence="9" key="1">
    <citation type="submission" date="2020-10" db="EMBL/GenBank/DDBJ databases">
        <authorList>
            <person name="Gilroy R."/>
        </authorList>
    </citation>
    <scope>NUCLEOTIDE SEQUENCE</scope>
    <source>
        <strain evidence="9">1370</strain>
    </source>
</reference>
<dbReference type="Gene3D" id="1.20.1250.20">
    <property type="entry name" value="MFS general substrate transporter like domains"/>
    <property type="match status" value="1"/>
</dbReference>
<feature type="transmembrane region" description="Helical" evidence="7">
    <location>
        <begin position="375"/>
        <end position="396"/>
    </location>
</feature>
<feature type="transmembrane region" description="Helical" evidence="7">
    <location>
        <begin position="153"/>
        <end position="172"/>
    </location>
</feature>
<feature type="transmembrane region" description="Helical" evidence="7">
    <location>
        <begin position="259"/>
        <end position="276"/>
    </location>
</feature>
<feature type="transmembrane region" description="Helical" evidence="7">
    <location>
        <begin position="85"/>
        <end position="104"/>
    </location>
</feature>
<name>A0A9D1T3W0_9FIRM</name>
<feature type="domain" description="Major facilitator superfamily (MFS) profile" evidence="8">
    <location>
        <begin position="18"/>
        <end position="401"/>
    </location>
</feature>
<dbReference type="InterPro" id="IPR020846">
    <property type="entry name" value="MFS_dom"/>
</dbReference>
<evidence type="ECO:0000256" key="7">
    <source>
        <dbReference type="SAM" id="Phobius"/>
    </source>
</evidence>
<comment type="caution">
    <text evidence="9">The sequence shown here is derived from an EMBL/GenBank/DDBJ whole genome shotgun (WGS) entry which is preliminary data.</text>
</comment>
<feature type="transmembrane region" description="Helical" evidence="7">
    <location>
        <begin position="178"/>
        <end position="200"/>
    </location>
</feature>
<evidence type="ECO:0000256" key="3">
    <source>
        <dbReference type="ARBA" id="ARBA00022448"/>
    </source>
</evidence>
<keyword evidence="3" id="KW-0813">Transport</keyword>
<dbReference type="GO" id="GO:0005886">
    <property type="term" value="C:plasma membrane"/>
    <property type="evidence" value="ECO:0007669"/>
    <property type="project" value="UniProtKB-SubCell"/>
</dbReference>
<feature type="transmembrane region" description="Helical" evidence="7">
    <location>
        <begin position="311"/>
        <end position="334"/>
    </location>
</feature>
<dbReference type="InterPro" id="IPR036259">
    <property type="entry name" value="MFS_trans_sf"/>
</dbReference>
<feature type="transmembrane region" description="Helical" evidence="7">
    <location>
        <begin position="346"/>
        <end position="369"/>
    </location>
</feature>
<dbReference type="Pfam" id="PF07690">
    <property type="entry name" value="MFS_1"/>
    <property type="match status" value="1"/>
</dbReference>
<evidence type="ECO:0000256" key="4">
    <source>
        <dbReference type="ARBA" id="ARBA00022692"/>
    </source>
</evidence>
<feature type="transmembrane region" description="Helical" evidence="7">
    <location>
        <begin position="54"/>
        <end position="76"/>
    </location>
</feature>
<evidence type="ECO:0000256" key="2">
    <source>
        <dbReference type="ARBA" id="ARBA00008335"/>
    </source>
</evidence>
<dbReference type="Proteomes" id="UP000823960">
    <property type="component" value="Unassembled WGS sequence"/>
</dbReference>
<organism evidence="9 10">
    <name type="scientific">Candidatus Faeciplasma avium</name>
    <dbReference type="NCBI Taxonomy" id="2840798"/>
    <lineage>
        <taxon>Bacteria</taxon>
        <taxon>Bacillati</taxon>
        <taxon>Bacillota</taxon>
        <taxon>Clostridia</taxon>
        <taxon>Eubacteriales</taxon>
        <taxon>Oscillospiraceae</taxon>
        <taxon>Oscillospiraceae incertae sedis</taxon>
        <taxon>Candidatus Faeciplasma</taxon>
    </lineage>
</organism>
<feature type="transmembrane region" description="Helical" evidence="7">
    <location>
        <begin position="20"/>
        <end position="42"/>
    </location>
</feature>
<comment type="subcellular location">
    <subcellularLocation>
        <location evidence="1">Cell membrane</location>
        <topology evidence="1">Multi-pass membrane protein</topology>
    </subcellularLocation>
</comment>
<comment type="similarity">
    <text evidence="2">Belongs to the major facilitator superfamily.</text>
</comment>
<dbReference type="GO" id="GO:0022857">
    <property type="term" value="F:transmembrane transporter activity"/>
    <property type="evidence" value="ECO:0007669"/>
    <property type="project" value="InterPro"/>
</dbReference>
<evidence type="ECO:0000256" key="6">
    <source>
        <dbReference type="ARBA" id="ARBA00023136"/>
    </source>
</evidence>
<keyword evidence="6 7" id="KW-0472">Membrane</keyword>
<evidence type="ECO:0000313" key="9">
    <source>
        <dbReference type="EMBL" id="HIV10900.1"/>
    </source>
</evidence>
<accession>A0A9D1T3W0</accession>
<dbReference type="SUPFAM" id="SSF103473">
    <property type="entry name" value="MFS general substrate transporter"/>
    <property type="match status" value="1"/>
</dbReference>
<feature type="transmembrane region" description="Helical" evidence="7">
    <location>
        <begin position="110"/>
        <end position="132"/>
    </location>
</feature>
<feature type="transmembrane region" description="Helical" evidence="7">
    <location>
        <begin position="288"/>
        <end position="305"/>
    </location>
</feature>